<name>A0A176WB87_MARPO</name>
<gene>
    <name evidence="1" type="ORF">AXG93_3612s1300</name>
</gene>
<evidence type="ECO:0000313" key="2">
    <source>
        <dbReference type="Proteomes" id="UP000077202"/>
    </source>
</evidence>
<dbReference type="Proteomes" id="UP000077202">
    <property type="component" value="Unassembled WGS sequence"/>
</dbReference>
<comment type="caution">
    <text evidence="1">The sequence shown here is derived from an EMBL/GenBank/DDBJ whole genome shotgun (WGS) entry which is preliminary data.</text>
</comment>
<evidence type="ECO:0000313" key="1">
    <source>
        <dbReference type="EMBL" id="OAE30407.1"/>
    </source>
</evidence>
<keyword evidence="2" id="KW-1185">Reference proteome</keyword>
<organism evidence="1 2">
    <name type="scientific">Marchantia polymorpha subsp. ruderalis</name>
    <dbReference type="NCBI Taxonomy" id="1480154"/>
    <lineage>
        <taxon>Eukaryota</taxon>
        <taxon>Viridiplantae</taxon>
        <taxon>Streptophyta</taxon>
        <taxon>Embryophyta</taxon>
        <taxon>Marchantiophyta</taxon>
        <taxon>Marchantiopsida</taxon>
        <taxon>Marchantiidae</taxon>
        <taxon>Marchantiales</taxon>
        <taxon>Marchantiaceae</taxon>
        <taxon>Marchantia</taxon>
    </lineage>
</organism>
<proteinExistence type="predicted"/>
<dbReference type="AlphaFoldDB" id="A0A176WB87"/>
<dbReference type="EMBL" id="LVLJ01001336">
    <property type="protein sequence ID" value="OAE30407.1"/>
    <property type="molecule type" value="Genomic_DNA"/>
</dbReference>
<accession>A0A176WB87</accession>
<sequence length="189" mass="20893">MDRPIAGPKSGLLAQVKSMDRRLYCDEHHRELQNAERNASTGSYYRSSKMSRLLSPTIIPTLTFLPWRGGGHFSWLHSGGVPNPSILRLPNSSRAQSPESSVGWASTVDGVIDPHVSHPLQHVLKTCNITVVANEDMMRWPGALVRPLRVRFVSLLSAGQSAIQLVTRTSILDRLLLQELSNKSSKPGH</sequence>
<protein>
    <submittedName>
        <fullName evidence="1">Uncharacterized protein</fullName>
    </submittedName>
</protein>
<reference evidence="1" key="1">
    <citation type="submission" date="2016-03" db="EMBL/GenBank/DDBJ databases">
        <title>Mechanisms controlling the formation of the plant cell surface in tip-growing cells are functionally conserved among land plants.</title>
        <authorList>
            <person name="Honkanen S."/>
            <person name="Jones V.A."/>
            <person name="Morieri G."/>
            <person name="Champion C."/>
            <person name="Hetherington A.J."/>
            <person name="Kelly S."/>
            <person name="Saint-Marcoux D."/>
            <person name="Proust H."/>
            <person name="Prescott H."/>
            <person name="Dolan L."/>
        </authorList>
    </citation>
    <scope>NUCLEOTIDE SEQUENCE [LARGE SCALE GENOMIC DNA]</scope>
    <source>
        <tissue evidence="1">Whole gametophyte</tissue>
    </source>
</reference>